<keyword evidence="3" id="KW-0489">Methyltransferase</keyword>
<dbReference type="AlphaFoldDB" id="A0AAX4HV56"/>
<keyword evidence="3" id="KW-0808">Transferase</keyword>
<gene>
    <name evidence="3" type="ORF">SOO65_10015</name>
</gene>
<keyword evidence="4" id="KW-1185">Reference proteome</keyword>
<dbReference type="Proteomes" id="UP001324634">
    <property type="component" value="Chromosome"/>
</dbReference>
<name>A0AAX4HV56_9BACT</name>
<evidence type="ECO:0000313" key="4">
    <source>
        <dbReference type="Proteomes" id="UP001324634"/>
    </source>
</evidence>
<reference evidence="3 4" key="1">
    <citation type="submission" date="2023-11" db="EMBL/GenBank/DDBJ databases">
        <title>Peredibacter starrii A3.12.</title>
        <authorList>
            <person name="Mitchell R.J."/>
        </authorList>
    </citation>
    <scope>NUCLEOTIDE SEQUENCE [LARGE SCALE GENOMIC DNA]</scope>
    <source>
        <strain evidence="3 4">A3.12</strain>
    </source>
</reference>
<evidence type="ECO:0000256" key="1">
    <source>
        <dbReference type="SAM" id="Phobius"/>
    </source>
</evidence>
<evidence type="ECO:0000259" key="2">
    <source>
        <dbReference type="Pfam" id="PF08241"/>
    </source>
</evidence>
<evidence type="ECO:0000313" key="3">
    <source>
        <dbReference type="EMBL" id="WPU67088.1"/>
    </source>
</evidence>
<dbReference type="InterPro" id="IPR013216">
    <property type="entry name" value="Methyltransf_11"/>
</dbReference>
<dbReference type="EMBL" id="CP139487">
    <property type="protein sequence ID" value="WPU67088.1"/>
    <property type="molecule type" value="Genomic_DNA"/>
</dbReference>
<dbReference type="Gene3D" id="3.40.50.150">
    <property type="entry name" value="Vaccinia Virus protein VP39"/>
    <property type="match status" value="1"/>
</dbReference>
<dbReference type="Pfam" id="PF08241">
    <property type="entry name" value="Methyltransf_11"/>
    <property type="match status" value="1"/>
</dbReference>
<keyword evidence="1" id="KW-0812">Transmembrane</keyword>
<dbReference type="SUPFAM" id="SSF53335">
    <property type="entry name" value="S-adenosyl-L-methionine-dependent methyltransferases"/>
    <property type="match status" value="1"/>
</dbReference>
<organism evidence="3 4">
    <name type="scientific">Peredibacter starrii</name>
    <dbReference type="NCBI Taxonomy" id="28202"/>
    <lineage>
        <taxon>Bacteria</taxon>
        <taxon>Pseudomonadati</taxon>
        <taxon>Bdellovibrionota</taxon>
        <taxon>Bacteriovoracia</taxon>
        <taxon>Bacteriovoracales</taxon>
        <taxon>Bacteriovoracaceae</taxon>
        <taxon>Peredibacter</taxon>
    </lineage>
</organism>
<protein>
    <submittedName>
        <fullName evidence="3">Methyltransferase domain-containing protein</fullName>
    </submittedName>
</protein>
<sequence>MGLRNILFIISCIIVGLCLSLYFQTDTEVQTVNWDQYKNLQDAETRSYSLNEYNKKISPYRLQDLIQETYEKNRLAGEKTRVMEIEAGDGRILMELKKQFPEVEFYALNREKTRAFYRRESFILTALKFEIFNKQEVEEIDLPYVVFQDLDFGARIPYDDNKFDLIFSEDTITQIKYKFELFNEIMRVLRPGGVSFHTDITGLNIYSKGLVLELRDAMAEIRRRGIDVKTLENREAIRFRKTRKGYVFPVTPHQPIPENTQNLSQELRRPEMGYNINY</sequence>
<dbReference type="InterPro" id="IPR029063">
    <property type="entry name" value="SAM-dependent_MTases_sf"/>
</dbReference>
<dbReference type="GO" id="GO:0008757">
    <property type="term" value="F:S-adenosylmethionine-dependent methyltransferase activity"/>
    <property type="evidence" value="ECO:0007669"/>
    <property type="project" value="InterPro"/>
</dbReference>
<dbReference type="RefSeq" id="WP_321399936.1">
    <property type="nucleotide sequence ID" value="NZ_CP139487.1"/>
</dbReference>
<feature type="domain" description="Methyltransferase type 11" evidence="2">
    <location>
        <begin position="142"/>
        <end position="194"/>
    </location>
</feature>
<accession>A0AAX4HV56</accession>
<feature type="transmembrane region" description="Helical" evidence="1">
    <location>
        <begin position="6"/>
        <end position="23"/>
    </location>
</feature>
<keyword evidence="1" id="KW-1133">Transmembrane helix</keyword>
<dbReference type="GO" id="GO:0032259">
    <property type="term" value="P:methylation"/>
    <property type="evidence" value="ECO:0007669"/>
    <property type="project" value="UniProtKB-KW"/>
</dbReference>
<proteinExistence type="predicted"/>
<dbReference type="KEGG" id="psti:SOO65_10015"/>
<keyword evidence="1" id="KW-0472">Membrane</keyword>